<feature type="transmembrane region" description="Helical" evidence="1">
    <location>
        <begin position="271"/>
        <end position="292"/>
    </location>
</feature>
<proteinExistence type="predicted"/>
<keyword evidence="1" id="KW-0812">Transmembrane</keyword>
<evidence type="ECO:0008006" key="5">
    <source>
        <dbReference type="Google" id="ProtNLM"/>
    </source>
</evidence>
<name>A0A2H0KQE4_9BACT</name>
<keyword evidence="1" id="KW-1133">Transmembrane helix</keyword>
<evidence type="ECO:0000256" key="2">
    <source>
        <dbReference type="SAM" id="SignalP"/>
    </source>
</evidence>
<feature type="transmembrane region" description="Helical" evidence="1">
    <location>
        <begin position="224"/>
        <end position="251"/>
    </location>
</feature>
<accession>A0A2H0KQE4</accession>
<keyword evidence="2" id="KW-0732">Signal</keyword>
<feature type="chain" id="PRO_5013877030" description="Polymer-forming cytoskeletal protein" evidence="2">
    <location>
        <begin position="27"/>
        <end position="385"/>
    </location>
</feature>
<dbReference type="AlphaFoldDB" id="A0A2H0KQE4"/>
<evidence type="ECO:0000313" key="3">
    <source>
        <dbReference type="EMBL" id="PIQ74366.1"/>
    </source>
</evidence>
<reference evidence="3 4" key="1">
    <citation type="submission" date="2017-09" db="EMBL/GenBank/DDBJ databases">
        <title>Depth-based differentiation of microbial function through sediment-hosted aquifers and enrichment of novel symbionts in the deep terrestrial subsurface.</title>
        <authorList>
            <person name="Probst A.J."/>
            <person name="Ladd B."/>
            <person name="Jarett J.K."/>
            <person name="Geller-Mcgrath D.E."/>
            <person name="Sieber C.M."/>
            <person name="Emerson J.B."/>
            <person name="Anantharaman K."/>
            <person name="Thomas B.C."/>
            <person name="Malmstrom R."/>
            <person name="Stieglmeier M."/>
            <person name="Klingl A."/>
            <person name="Woyke T."/>
            <person name="Ryan C.M."/>
            <person name="Banfield J.F."/>
        </authorList>
    </citation>
    <scope>NUCLEOTIDE SEQUENCE [LARGE SCALE GENOMIC DNA]</scope>
    <source>
        <strain evidence="3">CG11_big_fil_rev_8_21_14_0_20_44_10</strain>
    </source>
</reference>
<organism evidence="3 4">
    <name type="scientific">Candidatus Portnoybacteria bacterium CG11_big_fil_rev_8_21_14_0_20_44_10</name>
    <dbReference type="NCBI Taxonomy" id="1974818"/>
    <lineage>
        <taxon>Bacteria</taxon>
        <taxon>Candidatus Portnoyibacteriota</taxon>
    </lineage>
</organism>
<gene>
    <name evidence="3" type="ORF">COV85_02520</name>
</gene>
<evidence type="ECO:0000256" key="1">
    <source>
        <dbReference type="SAM" id="Phobius"/>
    </source>
</evidence>
<sequence length="385" mass="41071">MNKTKVFFSFFSSVIVLSFFVLPVSAAQFKAGSQYVLDQGKFLGENLYAAGSNIVVNGTVGGDVMVVGQAVNIFGKVSNDVTAAGNNLNVMGEVGDDLRIVGTLINVGGTVGGETLAAGNEINISKNANLAGAVRLAGKTIDIEGDIYGPAKIKGEKVVFNGRAAQDIEITAAKELVIGSNAVIGGKLTYKSPKPATIESGAQLFQKPEYQLLEAGRKGAEKGILWGIFTIFFLGKLIVMILSALAVCWLFRKWTETFVKETVANFGREAIRGFIFLVVTPAAIIGSFMTVIASFFGLITALCYAAALITAGIFSGILVGGWLSKYLYKQSGYTIDWKAVSLGVLVVFLLGLIPVVGWLIDFIIFLAAFGSLLNFGYRHLWLARE</sequence>
<dbReference type="EMBL" id="PCVN01000062">
    <property type="protein sequence ID" value="PIQ74366.1"/>
    <property type="molecule type" value="Genomic_DNA"/>
</dbReference>
<keyword evidence="1" id="KW-0472">Membrane</keyword>
<feature type="transmembrane region" description="Helical" evidence="1">
    <location>
        <begin position="335"/>
        <end position="353"/>
    </location>
</feature>
<comment type="caution">
    <text evidence="3">The sequence shown here is derived from an EMBL/GenBank/DDBJ whole genome shotgun (WGS) entry which is preliminary data.</text>
</comment>
<feature type="transmembrane region" description="Helical" evidence="1">
    <location>
        <begin position="359"/>
        <end position="377"/>
    </location>
</feature>
<evidence type="ECO:0000313" key="4">
    <source>
        <dbReference type="Proteomes" id="UP000231550"/>
    </source>
</evidence>
<protein>
    <recommendedName>
        <fullName evidence="5">Polymer-forming cytoskeletal protein</fullName>
    </recommendedName>
</protein>
<feature type="transmembrane region" description="Helical" evidence="1">
    <location>
        <begin position="298"/>
        <end position="323"/>
    </location>
</feature>
<feature type="signal peptide" evidence="2">
    <location>
        <begin position="1"/>
        <end position="26"/>
    </location>
</feature>
<dbReference type="Proteomes" id="UP000231550">
    <property type="component" value="Unassembled WGS sequence"/>
</dbReference>